<name>A0A0A9GZS1_ARUDO</name>
<sequence length="31" mass="3371">MNSKGRSSVRSTRWWCSSSTYLCTASSGRAG</sequence>
<evidence type="ECO:0000313" key="1">
    <source>
        <dbReference type="EMBL" id="JAE30490.1"/>
    </source>
</evidence>
<dbReference type="EMBL" id="GBRH01167406">
    <property type="protein sequence ID" value="JAE30490.1"/>
    <property type="molecule type" value="Transcribed_RNA"/>
</dbReference>
<organism evidence="1">
    <name type="scientific">Arundo donax</name>
    <name type="common">Giant reed</name>
    <name type="synonym">Donax arundinaceus</name>
    <dbReference type="NCBI Taxonomy" id="35708"/>
    <lineage>
        <taxon>Eukaryota</taxon>
        <taxon>Viridiplantae</taxon>
        <taxon>Streptophyta</taxon>
        <taxon>Embryophyta</taxon>
        <taxon>Tracheophyta</taxon>
        <taxon>Spermatophyta</taxon>
        <taxon>Magnoliopsida</taxon>
        <taxon>Liliopsida</taxon>
        <taxon>Poales</taxon>
        <taxon>Poaceae</taxon>
        <taxon>PACMAD clade</taxon>
        <taxon>Arundinoideae</taxon>
        <taxon>Arundineae</taxon>
        <taxon>Arundo</taxon>
    </lineage>
</organism>
<protein>
    <submittedName>
        <fullName evidence="1">Uncharacterized protein</fullName>
    </submittedName>
</protein>
<dbReference type="AlphaFoldDB" id="A0A0A9GZS1"/>
<proteinExistence type="predicted"/>
<accession>A0A0A9GZS1</accession>
<reference evidence="1" key="2">
    <citation type="journal article" date="2015" name="Data Brief">
        <title>Shoot transcriptome of the giant reed, Arundo donax.</title>
        <authorList>
            <person name="Barrero R.A."/>
            <person name="Guerrero F.D."/>
            <person name="Moolhuijzen P."/>
            <person name="Goolsby J.A."/>
            <person name="Tidwell J."/>
            <person name="Bellgard S.E."/>
            <person name="Bellgard M.I."/>
        </authorList>
    </citation>
    <scope>NUCLEOTIDE SEQUENCE</scope>
    <source>
        <tissue evidence="1">Shoot tissue taken approximately 20 cm above the soil surface</tissue>
    </source>
</reference>
<reference evidence="1" key="1">
    <citation type="submission" date="2014-09" db="EMBL/GenBank/DDBJ databases">
        <authorList>
            <person name="Magalhaes I.L.F."/>
            <person name="Oliveira U."/>
            <person name="Santos F.R."/>
            <person name="Vidigal T.H.D.A."/>
            <person name="Brescovit A.D."/>
            <person name="Santos A.J."/>
        </authorList>
    </citation>
    <scope>NUCLEOTIDE SEQUENCE</scope>
    <source>
        <tissue evidence="1">Shoot tissue taken approximately 20 cm above the soil surface</tissue>
    </source>
</reference>